<proteinExistence type="inferred from homology"/>
<keyword evidence="5" id="KW-0456">Lyase</keyword>
<dbReference type="EC" id="4.2.1.1" evidence="2"/>
<comment type="similarity">
    <text evidence="1">Belongs to the alpha-carbonic anhydrase family.</text>
</comment>
<evidence type="ECO:0000256" key="2">
    <source>
        <dbReference type="ARBA" id="ARBA00012925"/>
    </source>
</evidence>
<evidence type="ECO:0000256" key="6">
    <source>
        <dbReference type="ARBA" id="ARBA00048348"/>
    </source>
</evidence>
<evidence type="ECO:0000256" key="5">
    <source>
        <dbReference type="ARBA" id="ARBA00023239"/>
    </source>
</evidence>
<gene>
    <name evidence="8" type="ORF">UC3_01009</name>
</gene>
<dbReference type="PANTHER" id="PTHR18952:SF265">
    <property type="entry name" value="CARBONIC ANHYDRASE"/>
    <property type="match status" value="1"/>
</dbReference>
<dbReference type="InterPro" id="IPR001148">
    <property type="entry name" value="CA_dom"/>
</dbReference>
<dbReference type="GO" id="GO:0004089">
    <property type="term" value="F:carbonate dehydratase activity"/>
    <property type="evidence" value="ECO:0007669"/>
    <property type="project" value="UniProtKB-EC"/>
</dbReference>
<dbReference type="InterPro" id="IPR023561">
    <property type="entry name" value="Carbonic_anhydrase_a-class"/>
</dbReference>
<evidence type="ECO:0000259" key="7">
    <source>
        <dbReference type="PROSITE" id="PS51144"/>
    </source>
</evidence>
<dbReference type="PROSITE" id="PS51144">
    <property type="entry name" value="ALPHA_CA_2"/>
    <property type="match status" value="1"/>
</dbReference>
<comment type="catalytic activity">
    <reaction evidence="6">
        <text>hydrogencarbonate + H(+) = CO2 + H2O</text>
        <dbReference type="Rhea" id="RHEA:10748"/>
        <dbReference type="ChEBI" id="CHEBI:15377"/>
        <dbReference type="ChEBI" id="CHEBI:15378"/>
        <dbReference type="ChEBI" id="CHEBI:16526"/>
        <dbReference type="ChEBI" id="CHEBI:17544"/>
        <dbReference type="EC" id="4.2.1.1"/>
    </reaction>
</comment>
<accession>R3TYG7</accession>
<keyword evidence="9" id="KW-1185">Reference proteome</keyword>
<evidence type="ECO:0000256" key="1">
    <source>
        <dbReference type="ARBA" id="ARBA00010718"/>
    </source>
</evidence>
<dbReference type="STRING" id="154621.RV11_GL000487"/>
<sequence>MKKIKNMDVEWGYSGTRGPEHWHELCDWFKEGASYPYQSPIPLHHQKIDASAINELAFFYEREHFTEKEFKNTLHFVPYDTKSYVLFNGVKYSLTDIHFHMPSEHIIDDHQEELEFHLVHMNEQKENLVLGALFTLSDTGGLILKNQEGEVWDFDNHTEWFNPEIFLPEKKSHFYYVGSLTTPPTKGPINWFVFDTVRTMNRNFVTQFRNEVAENNNRPLQPIKDRKIRYFTGVKKE</sequence>
<feature type="domain" description="Alpha-carbonic anhydrase" evidence="7">
    <location>
        <begin position="9"/>
        <end position="232"/>
    </location>
</feature>
<dbReference type="AlphaFoldDB" id="R3TYG7"/>
<dbReference type="Proteomes" id="UP000013785">
    <property type="component" value="Unassembled WGS sequence"/>
</dbReference>
<dbReference type="PANTHER" id="PTHR18952">
    <property type="entry name" value="CARBONIC ANHYDRASE"/>
    <property type="match status" value="1"/>
</dbReference>
<dbReference type="EMBL" id="AJAT01000011">
    <property type="protein sequence ID" value="EOL46203.1"/>
    <property type="molecule type" value="Genomic_DNA"/>
</dbReference>
<dbReference type="eggNOG" id="COG3338">
    <property type="taxonomic scope" value="Bacteria"/>
</dbReference>
<dbReference type="GO" id="GO:0008270">
    <property type="term" value="F:zinc ion binding"/>
    <property type="evidence" value="ECO:0007669"/>
    <property type="project" value="InterPro"/>
</dbReference>
<keyword evidence="3" id="KW-0479">Metal-binding</keyword>
<dbReference type="InterPro" id="IPR036398">
    <property type="entry name" value="CA_dom_sf"/>
</dbReference>
<evidence type="ECO:0000256" key="4">
    <source>
        <dbReference type="ARBA" id="ARBA00022833"/>
    </source>
</evidence>
<evidence type="ECO:0000313" key="9">
    <source>
        <dbReference type="Proteomes" id="UP000013785"/>
    </source>
</evidence>
<dbReference type="SMART" id="SM01057">
    <property type="entry name" value="Carb_anhydrase"/>
    <property type="match status" value="1"/>
</dbReference>
<dbReference type="RefSeq" id="WP_010767681.1">
    <property type="nucleotide sequence ID" value="NZ_ASWE01000002.1"/>
</dbReference>
<dbReference type="Pfam" id="PF00194">
    <property type="entry name" value="Carb_anhydrase"/>
    <property type="match status" value="1"/>
</dbReference>
<dbReference type="HOGENOM" id="CLU_039326_0_2_9"/>
<dbReference type="OrthoDB" id="5327615at2"/>
<protein>
    <recommendedName>
        <fullName evidence="2">carbonic anhydrase</fullName>
        <ecNumber evidence="2">4.2.1.1</ecNumber>
    </recommendedName>
</protein>
<evidence type="ECO:0000313" key="8">
    <source>
        <dbReference type="EMBL" id="EOL46203.1"/>
    </source>
</evidence>
<dbReference type="InterPro" id="IPR041891">
    <property type="entry name" value="Alpha_CA_prokaryot-like"/>
</dbReference>
<comment type="caution">
    <text evidence="8">The sequence shown here is derived from an EMBL/GenBank/DDBJ whole genome shotgun (WGS) entry which is preliminary data.</text>
</comment>
<organism evidence="8 9">
    <name type="scientific">Enterococcus phoeniculicola ATCC BAA-412</name>
    <dbReference type="NCBI Taxonomy" id="1158610"/>
    <lineage>
        <taxon>Bacteria</taxon>
        <taxon>Bacillati</taxon>
        <taxon>Bacillota</taxon>
        <taxon>Bacilli</taxon>
        <taxon>Lactobacillales</taxon>
        <taxon>Enterococcaceae</taxon>
        <taxon>Enterococcus</taxon>
    </lineage>
</organism>
<dbReference type="CDD" id="cd03124">
    <property type="entry name" value="alpha_CA_prokaryotic_like"/>
    <property type="match status" value="1"/>
</dbReference>
<dbReference type="SUPFAM" id="SSF51069">
    <property type="entry name" value="Carbonic anhydrase"/>
    <property type="match status" value="1"/>
</dbReference>
<dbReference type="PATRIC" id="fig|1158610.3.peg.991"/>
<evidence type="ECO:0000256" key="3">
    <source>
        <dbReference type="ARBA" id="ARBA00022723"/>
    </source>
</evidence>
<reference evidence="8 9" key="1">
    <citation type="submission" date="2013-02" db="EMBL/GenBank/DDBJ databases">
        <title>The Genome Sequence of Enterococcus phoeniculicola BAA-412.</title>
        <authorList>
            <consortium name="The Broad Institute Genome Sequencing Platform"/>
            <consortium name="The Broad Institute Genome Sequencing Center for Infectious Disease"/>
            <person name="Earl A.M."/>
            <person name="Gilmore M.S."/>
            <person name="Lebreton F."/>
            <person name="Walker B."/>
            <person name="Young S.K."/>
            <person name="Zeng Q."/>
            <person name="Gargeya S."/>
            <person name="Fitzgerald M."/>
            <person name="Haas B."/>
            <person name="Abouelleil A."/>
            <person name="Alvarado L."/>
            <person name="Arachchi H.M."/>
            <person name="Berlin A.M."/>
            <person name="Chapman S.B."/>
            <person name="Dewar J."/>
            <person name="Goldberg J."/>
            <person name="Griggs A."/>
            <person name="Gujja S."/>
            <person name="Hansen M."/>
            <person name="Howarth C."/>
            <person name="Imamovic A."/>
            <person name="Larimer J."/>
            <person name="McCowan C."/>
            <person name="Murphy C."/>
            <person name="Neiman D."/>
            <person name="Pearson M."/>
            <person name="Priest M."/>
            <person name="Roberts A."/>
            <person name="Saif S."/>
            <person name="Shea T."/>
            <person name="Sisk P."/>
            <person name="Sykes S."/>
            <person name="Wortman J."/>
            <person name="Nusbaum C."/>
            <person name="Birren B."/>
        </authorList>
    </citation>
    <scope>NUCLEOTIDE SEQUENCE [LARGE SCALE GENOMIC DNA]</scope>
    <source>
        <strain evidence="8 9">ATCC BAA-412</strain>
    </source>
</reference>
<keyword evidence="4" id="KW-0862">Zinc</keyword>
<name>R3TYG7_9ENTE</name>
<dbReference type="Gene3D" id="3.10.200.10">
    <property type="entry name" value="Alpha carbonic anhydrase"/>
    <property type="match status" value="1"/>
</dbReference>